<sequence length="459" mass="48900">MCPPLYMVTAVPESELMAGAVQLIERSAMATVLVLLLTIPFTWWLALSISRSLTGLAREADKIRHFDFSEAIAANSAIKEVNQLAKTMEAMKLRIRRFLDISHAVAAEQNFDRLLPQLLAETLSASQARAGILYLADRTQLKPAAALTQTGSELGSALPTIDVLSAGPLLGAALADGVARAGCLQSDDTAALGGCSAGLADASNAIAVPLLNGKAELVGAMLLLCDTGSDDARLSFVKAFAGSAAVSLESKALIKAQKDLFEAFIQLIAAAIDAKSPYTGGHCARVPELTKMLARAACADDGDAYRDFHLSDDDWEALHVAAWLHDCGRSTMTLPSSPAVTRVASSWPRKGSPAWRPSRRAPGCVRWMIDSAFPTQSNSARQEPPPPFCRSPKPCSPTSRSTSSRDDRRIDCRTISPGDFAWPSLPCSITAASSTTSPSNGERCRKRNATRSTSISFRP</sequence>
<evidence type="ECO:0000313" key="5">
    <source>
        <dbReference type="Proteomes" id="UP000253831"/>
    </source>
</evidence>
<evidence type="ECO:0000313" key="4">
    <source>
        <dbReference type="EMBL" id="RDE52290.1"/>
    </source>
</evidence>
<evidence type="ECO:0000256" key="2">
    <source>
        <dbReference type="SAM" id="Phobius"/>
    </source>
</evidence>
<dbReference type="SUPFAM" id="SSF109604">
    <property type="entry name" value="HD-domain/PDEase-like"/>
    <property type="match status" value="1"/>
</dbReference>
<dbReference type="PANTHER" id="PTHR45228">
    <property type="entry name" value="CYCLIC DI-GMP PHOSPHODIESTERASE TM_0186-RELATED"/>
    <property type="match status" value="1"/>
</dbReference>
<dbReference type="AlphaFoldDB" id="A0A369XS97"/>
<organism evidence="4 5">
    <name type="scientific">Candidatus Accumulibacter meliphilus</name>
    <dbReference type="NCBI Taxonomy" id="2211374"/>
    <lineage>
        <taxon>Bacteria</taxon>
        <taxon>Pseudomonadati</taxon>
        <taxon>Pseudomonadota</taxon>
        <taxon>Betaproteobacteria</taxon>
        <taxon>Candidatus Accumulibacter</taxon>
    </lineage>
</organism>
<dbReference type="SUPFAM" id="SSF55781">
    <property type="entry name" value="GAF domain-like"/>
    <property type="match status" value="1"/>
</dbReference>
<accession>A0A369XS97</accession>
<feature type="region of interest" description="Disordered" evidence="1">
    <location>
        <begin position="431"/>
        <end position="459"/>
    </location>
</feature>
<feature type="region of interest" description="Disordered" evidence="1">
    <location>
        <begin position="375"/>
        <end position="410"/>
    </location>
</feature>
<reference evidence="4 5" key="1">
    <citation type="submission" date="2018-05" db="EMBL/GenBank/DDBJ databases">
        <title>Integrated omic analyses show evidence that a Ca. Accumulibacter phosphatis strain performs denitrification under micro-aerobic conditions.</title>
        <authorList>
            <person name="Camejo P.Y."/>
            <person name="Katherine M.D."/>
            <person name="Daniel N.R."/>
        </authorList>
    </citation>
    <scope>NUCLEOTIDE SEQUENCE [LARGE SCALE GENOMIC DNA]</scope>
    <source>
        <strain evidence="4">UW-LDO-IC</strain>
    </source>
</reference>
<comment type="caution">
    <text evidence="4">The sequence shown here is derived from an EMBL/GenBank/DDBJ whole genome shotgun (WGS) entry which is preliminary data.</text>
</comment>
<feature type="compositionally biased region" description="Polar residues" evidence="1">
    <location>
        <begin position="450"/>
        <end position="459"/>
    </location>
</feature>
<dbReference type="InterPro" id="IPR029016">
    <property type="entry name" value="GAF-like_dom_sf"/>
</dbReference>
<keyword evidence="2" id="KW-0812">Transmembrane</keyword>
<dbReference type="InterPro" id="IPR003660">
    <property type="entry name" value="HAMP_dom"/>
</dbReference>
<dbReference type="PANTHER" id="PTHR45228:SF5">
    <property type="entry name" value="CYCLIC DI-GMP PHOSPHODIESTERASE VC_1348-RELATED"/>
    <property type="match status" value="1"/>
</dbReference>
<dbReference type="Gene3D" id="1.10.3210.10">
    <property type="entry name" value="Hypothetical protein af1432"/>
    <property type="match status" value="1"/>
</dbReference>
<keyword evidence="2" id="KW-0472">Membrane</keyword>
<protein>
    <submittedName>
        <fullName evidence="4">HAMP domain-containing protein</fullName>
    </submittedName>
</protein>
<evidence type="ECO:0000259" key="3">
    <source>
        <dbReference type="PROSITE" id="PS50885"/>
    </source>
</evidence>
<feature type="domain" description="HAMP" evidence="3">
    <location>
        <begin position="47"/>
        <end position="100"/>
    </location>
</feature>
<keyword evidence="2" id="KW-1133">Transmembrane helix</keyword>
<feature type="compositionally biased region" description="Low complexity" evidence="1">
    <location>
        <begin position="390"/>
        <end position="402"/>
    </location>
</feature>
<dbReference type="PROSITE" id="PS50885">
    <property type="entry name" value="HAMP"/>
    <property type="match status" value="1"/>
</dbReference>
<evidence type="ECO:0000256" key="1">
    <source>
        <dbReference type="SAM" id="MobiDB-lite"/>
    </source>
</evidence>
<dbReference type="EMBL" id="QPGA01000001">
    <property type="protein sequence ID" value="RDE52290.1"/>
    <property type="molecule type" value="Genomic_DNA"/>
</dbReference>
<name>A0A369XS97_9PROT</name>
<dbReference type="Proteomes" id="UP000253831">
    <property type="component" value="Unassembled WGS sequence"/>
</dbReference>
<dbReference type="InterPro" id="IPR052020">
    <property type="entry name" value="Cyclic_di-GMP/3'3'-cGAMP_PDE"/>
</dbReference>
<feature type="transmembrane region" description="Helical" evidence="2">
    <location>
        <begin position="27"/>
        <end position="46"/>
    </location>
</feature>
<gene>
    <name evidence="4" type="ORF">DVS81_00505</name>
</gene>
<dbReference type="GO" id="GO:0007165">
    <property type="term" value="P:signal transduction"/>
    <property type="evidence" value="ECO:0007669"/>
    <property type="project" value="InterPro"/>
</dbReference>
<proteinExistence type="predicted"/>
<dbReference type="Gene3D" id="6.10.340.10">
    <property type="match status" value="1"/>
</dbReference>
<dbReference type="GO" id="GO:0016020">
    <property type="term" value="C:membrane"/>
    <property type="evidence" value="ECO:0007669"/>
    <property type="project" value="InterPro"/>
</dbReference>
<dbReference type="Gene3D" id="3.30.450.40">
    <property type="match status" value="1"/>
</dbReference>